<organism evidence="1">
    <name type="scientific">freshwater metagenome</name>
    <dbReference type="NCBI Taxonomy" id="449393"/>
    <lineage>
        <taxon>unclassified sequences</taxon>
        <taxon>metagenomes</taxon>
        <taxon>ecological metagenomes</taxon>
    </lineage>
</organism>
<evidence type="ECO:0000313" key="1">
    <source>
        <dbReference type="EMBL" id="CAB4621984.1"/>
    </source>
</evidence>
<gene>
    <name evidence="1" type="ORF">UFOPK1939_00627</name>
</gene>
<accession>A0A6J6IDT9</accession>
<dbReference type="AlphaFoldDB" id="A0A6J6IDT9"/>
<name>A0A6J6IDT9_9ZZZZ</name>
<proteinExistence type="predicted"/>
<protein>
    <submittedName>
        <fullName evidence="1">Unannotated protein</fullName>
    </submittedName>
</protein>
<dbReference type="EMBL" id="CAEZVF010000078">
    <property type="protein sequence ID" value="CAB4621984.1"/>
    <property type="molecule type" value="Genomic_DNA"/>
</dbReference>
<sequence length="63" mass="7067">MVFAVHVNRTVLIASDAQNSARIYSLTRGVGRMNRIAEQRDSHGLSANLPLQRSRDTCDVELR</sequence>
<reference evidence="1" key="1">
    <citation type="submission" date="2020-05" db="EMBL/GenBank/DDBJ databases">
        <authorList>
            <person name="Chiriac C."/>
            <person name="Salcher M."/>
            <person name="Ghai R."/>
            <person name="Kavagutti S V."/>
        </authorList>
    </citation>
    <scope>NUCLEOTIDE SEQUENCE</scope>
</reference>